<dbReference type="Proteomes" id="UP000322899">
    <property type="component" value="Unassembled WGS sequence"/>
</dbReference>
<feature type="compositionally biased region" description="Low complexity" evidence="1">
    <location>
        <begin position="10"/>
        <end position="30"/>
    </location>
</feature>
<dbReference type="AlphaFoldDB" id="A0A5A8E691"/>
<comment type="caution">
    <text evidence="2">The sequence shown here is derived from an EMBL/GenBank/DDBJ whole genome shotgun (WGS) entry which is preliminary data.</text>
</comment>
<dbReference type="InterPro" id="IPR011009">
    <property type="entry name" value="Kinase-like_dom_sf"/>
</dbReference>
<reference evidence="2 3" key="1">
    <citation type="submission" date="2019-07" db="EMBL/GenBank/DDBJ databases">
        <title>Genomes of Cafeteria roenbergensis.</title>
        <authorList>
            <person name="Fischer M.G."/>
            <person name="Hackl T."/>
            <person name="Roman M."/>
        </authorList>
    </citation>
    <scope>NUCLEOTIDE SEQUENCE [LARGE SCALE GENOMIC DNA]</scope>
    <source>
        <strain evidence="2 3">E4-10P</strain>
    </source>
</reference>
<feature type="region of interest" description="Disordered" evidence="1">
    <location>
        <begin position="444"/>
        <end position="486"/>
    </location>
</feature>
<dbReference type="OrthoDB" id="194690at2759"/>
<feature type="compositionally biased region" description="Basic residues" evidence="1">
    <location>
        <begin position="878"/>
        <end position="887"/>
    </location>
</feature>
<dbReference type="SUPFAM" id="SSF56112">
    <property type="entry name" value="Protein kinase-like (PK-like)"/>
    <property type="match status" value="1"/>
</dbReference>
<feature type="compositionally biased region" description="Low complexity" evidence="1">
    <location>
        <begin position="83"/>
        <end position="109"/>
    </location>
</feature>
<evidence type="ECO:0008006" key="4">
    <source>
        <dbReference type="Google" id="ProtNLM"/>
    </source>
</evidence>
<accession>A0A5A8E691</accession>
<evidence type="ECO:0000313" key="3">
    <source>
        <dbReference type="Proteomes" id="UP000322899"/>
    </source>
</evidence>
<proteinExistence type="predicted"/>
<dbReference type="GO" id="GO:0004672">
    <property type="term" value="F:protein kinase activity"/>
    <property type="evidence" value="ECO:0007669"/>
    <property type="project" value="InterPro"/>
</dbReference>
<feature type="compositionally biased region" description="Basic and acidic residues" evidence="1">
    <location>
        <begin position="132"/>
        <end position="143"/>
    </location>
</feature>
<dbReference type="EMBL" id="VLTO01000042">
    <property type="protein sequence ID" value="KAA0172838.1"/>
    <property type="molecule type" value="Genomic_DNA"/>
</dbReference>
<organism evidence="2 3">
    <name type="scientific">Cafeteria roenbergensis</name>
    <name type="common">Marine flagellate</name>
    <dbReference type="NCBI Taxonomy" id="33653"/>
    <lineage>
        <taxon>Eukaryota</taxon>
        <taxon>Sar</taxon>
        <taxon>Stramenopiles</taxon>
        <taxon>Bigyra</taxon>
        <taxon>Opalozoa</taxon>
        <taxon>Bicosoecida</taxon>
        <taxon>Cafeteriaceae</taxon>
        <taxon>Cafeteria</taxon>
    </lineage>
</organism>
<evidence type="ECO:0000256" key="1">
    <source>
        <dbReference type="SAM" id="MobiDB-lite"/>
    </source>
</evidence>
<dbReference type="InterPro" id="IPR008271">
    <property type="entry name" value="Ser/Thr_kinase_AS"/>
</dbReference>
<feature type="region of interest" description="Disordered" evidence="1">
    <location>
        <begin position="865"/>
        <end position="898"/>
    </location>
</feature>
<protein>
    <recommendedName>
        <fullName evidence="4">Protein kinase domain-containing protein</fullName>
    </recommendedName>
</protein>
<feature type="compositionally biased region" description="Acidic residues" evidence="1">
    <location>
        <begin position="59"/>
        <end position="75"/>
    </location>
</feature>
<feature type="region of interest" description="Disordered" evidence="1">
    <location>
        <begin position="1"/>
        <end position="30"/>
    </location>
</feature>
<sequence length="1003" mass="103872">MASGRTSPKGADVPPAGPLPGAAASGAGVGVSAELRSALARRKERISDGSESGRLAGVIEEEDEEEEEEEEGVDNGDDHGRSAEAGGADASGTAGAHASTPGTRRSAAASRRKRAAEPSSGAGETAAAANLEGREAEKDETSEAKAAAKGLVEGSTRSAGQLEAVLPLVLEWVAASELMGPLPLVSRAWSRAAAAAFNWRSAEVSEEVVDEEDVIEGPEEDEEASEEEAVRRVLQARADEARAADGTVTLSGIRLAVPLISSHAAFHKAHPWGAFLSEGAYKKVYAVWSKALGRREAVSVMDVEAIADAGACDVVRAEVRCACLVSELVRTGVCPNFVQTFQVLATSFEPSEALWGTEHCRLPRGPLSAAALRWASDSPGPSDFRLPVPAGPDGKAFPNPNAVDLGVFQLARMELCSGGDVEEHLRSIEPLVAAVEQAEMAAAAGEAPASASGQTAKKRGSSGRRGSGSGRTRASGESPPDSPLEVDRWFMGTAQAAAGAASTPGSGALGLIAQLLASLLAARDRLCMRHWDVKLLNCLLMPSDAVRPGPRAAGAAARGGPAPSVLAAESDPALGQLAGASTSRSLAGAEQLDGVVLRYGTRGGAPPAATAARQHAANGGAGAAETETSSLVVALPRSERAALPRGWLLARASEAGSVDESVSAARLQLAAQPGFVLKLADFGTADTREASLGHPVRARHVTTLENTALDLLVMGDSTKQDFHADSWAAGLCVLHLLTGAAPYEEVLEEVTCPAPLRKALYDAWTGRTWGRRKRPAAEPGFAALEPVLREDEEDGTLADTLARIVVLFGLPGAGNDQASGCAVPAHLWTEEDAAEWGAPSPPPLEAPEAFSKSVVWRMLQQWLGPADAARSGGPAKRTSTRARRPTARSRSGMKASSADADGEAVRAWFKASQERFNVWVGNHGLMQRARRRMAAAPGTAALLWALCQFDPEKRPRASDLLAGSAALEPLRQAGLPGGAAAASLASYGEVSLPALACPTRDDV</sequence>
<feature type="region of interest" description="Disordered" evidence="1">
    <location>
        <begin position="42"/>
        <end position="156"/>
    </location>
</feature>
<dbReference type="PROSITE" id="PS00108">
    <property type="entry name" value="PROTEIN_KINASE_ST"/>
    <property type="match status" value="1"/>
</dbReference>
<gene>
    <name evidence="2" type="ORF">FNF27_05699</name>
</gene>
<dbReference type="Gene3D" id="1.10.510.10">
    <property type="entry name" value="Transferase(Phosphotransferase) domain 1"/>
    <property type="match status" value="1"/>
</dbReference>
<name>A0A5A8E691_CAFRO</name>
<evidence type="ECO:0000313" key="2">
    <source>
        <dbReference type="EMBL" id="KAA0172838.1"/>
    </source>
</evidence>